<feature type="domain" description="DnaT DNA-binding" evidence="2">
    <location>
        <begin position="159"/>
        <end position="224"/>
    </location>
</feature>
<dbReference type="Pfam" id="PF17948">
    <property type="entry name" value="DnaT"/>
    <property type="match status" value="1"/>
</dbReference>
<feature type="region of interest" description="Disordered" evidence="1">
    <location>
        <begin position="220"/>
        <end position="258"/>
    </location>
</feature>
<reference evidence="3 4" key="1">
    <citation type="submission" date="2023-10" db="EMBL/GenBank/DDBJ databases">
        <title>Two novel species belonging to the OM43/NOR5 clade.</title>
        <authorList>
            <person name="Park M."/>
        </authorList>
    </citation>
    <scope>NUCLEOTIDE SEQUENCE [LARGE SCALE GENOMIC DNA]</scope>
    <source>
        <strain evidence="3 4">IMCC45268</strain>
    </source>
</reference>
<accession>A0ABZ0IDC8</accession>
<dbReference type="RefSeq" id="WP_407327491.1">
    <property type="nucleotide sequence ID" value="NZ_CP136865.1"/>
</dbReference>
<feature type="compositionally biased region" description="Polar residues" evidence="1">
    <location>
        <begin position="132"/>
        <end position="151"/>
    </location>
</feature>
<keyword evidence="4" id="KW-1185">Reference proteome</keyword>
<evidence type="ECO:0000313" key="3">
    <source>
        <dbReference type="EMBL" id="WOJ96794.1"/>
    </source>
</evidence>
<feature type="region of interest" description="Disordered" evidence="1">
    <location>
        <begin position="109"/>
        <end position="166"/>
    </location>
</feature>
<dbReference type="Gene3D" id="1.10.8.1180">
    <property type="match status" value="1"/>
</dbReference>
<feature type="compositionally biased region" description="Low complexity" evidence="1">
    <location>
        <begin position="248"/>
        <end position="258"/>
    </location>
</feature>
<evidence type="ECO:0000256" key="1">
    <source>
        <dbReference type="SAM" id="MobiDB-lite"/>
    </source>
</evidence>
<gene>
    <name evidence="3" type="ORF">R0137_16335</name>
</gene>
<proteinExistence type="predicted"/>
<organism evidence="3 4">
    <name type="scientific">Congregibacter brevis</name>
    <dbReference type="NCBI Taxonomy" id="3081201"/>
    <lineage>
        <taxon>Bacteria</taxon>
        <taxon>Pseudomonadati</taxon>
        <taxon>Pseudomonadota</taxon>
        <taxon>Gammaproteobacteria</taxon>
        <taxon>Cellvibrionales</taxon>
        <taxon>Halieaceae</taxon>
        <taxon>Congregibacter</taxon>
    </lineage>
</organism>
<dbReference type="InterPro" id="IPR040480">
    <property type="entry name" value="DnaT_DNA_bind"/>
</dbReference>
<dbReference type="EMBL" id="CP136865">
    <property type="protein sequence ID" value="WOJ96794.1"/>
    <property type="molecule type" value="Genomic_DNA"/>
</dbReference>
<protein>
    <submittedName>
        <fullName evidence="3">DnaT-like ssDNA-binding domain-containing protein</fullName>
    </submittedName>
</protein>
<evidence type="ECO:0000313" key="4">
    <source>
        <dbReference type="Proteomes" id="UP001626549"/>
    </source>
</evidence>
<sequence>MAPRPLIPDSQLVFSAELAAAVGLAEAVLLQQIKGLYLHQPSTRRDGLAWLHVSRAYLLQLLPFWNPEELQSICDSLESLGLLSIDRKTAAQDSLLLAINEAPIREPAVTTQAPKVSQPAVESAPAPMPVRKSTTTNVNSKAVTPGATTPRPSKRTGEPLPPDFQPSEDMLELLERFHGVPRGFALQQTEDFTLYWRERGSAGHAWQNRFKQHVQFQWARQQQESTGVDNAGQRGTGAARRTRDSSLESDLTDTSWAE</sequence>
<evidence type="ECO:0000259" key="2">
    <source>
        <dbReference type="Pfam" id="PF17948"/>
    </source>
</evidence>
<dbReference type="Proteomes" id="UP001626549">
    <property type="component" value="Chromosome"/>
</dbReference>
<name>A0ABZ0IDC8_9GAMM</name>